<comment type="function">
    <text evidence="10">Mitochondrial glycine transporter that imports glycine into the mitochondrial matrix. Plays an important role in providing glycine for the first enzymatic step in heme biosynthesis, the condensation of glycine with succinyl-CoA to produce 5-aminolevulinate (ALA) in the miochondrial matrix.</text>
</comment>
<comment type="subcellular location">
    <subcellularLocation>
        <location evidence="1">Membrane</location>
        <topology evidence="1">Multi-pass membrane protein</topology>
    </subcellularLocation>
    <subcellularLocation>
        <location evidence="10">Mitochondrion inner membrane</location>
        <topology evidence="10">Multi-pass membrane protein</topology>
    </subcellularLocation>
</comment>
<dbReference type="InterPro" id="IPR018108">
    <property type="entry name" value="MCP_transmembrane"/>
</dbReference>
<dbReference type="GO" id="GO:0006783">
    <property type="term" value="P:heme biosynthetic process"/>
    <property type="evidence" value="ECO:0007669"/>
    <property type="project" value="EnsemblFungi"/>
</dbReference>
<keyword evidence="4 10" id="KW-0677">Repeat</keyword>
<evidence type="ECO:0000256" key="9">
    <source>
        <dbReference type="ARBA" id="ARBA00034060"/>
    </source>
</evidence>
<name>A0A1E4TCI1_9ASCO</name>
<evidence type="ECO:0000256" key="7">
    <source>
        <dbReference type="ARBA" id="ARBA00023128"/>
    </source>
</evidence>
<gene>
    <name evidence="12" type="ORF">CANCADRAFT_4094</name>
</gene>
<feature type="repeat" description="Solcar" evidence="11">
    <location>
        <begin position="125"/>
        <end position="209"/>
    </location>
</feature>
<proteinExistence type="inferred from homology"/>
<evidence type="ECO:0000313" key="12">
    <source>
        <dbReference type="EMBL" id="ODV89476.1"/>
    </source>
</evidence>
<dbReference type="PANTHER" id="PTHR46181">
    <property type="entry name" value="MITOCHONDRIAL GLYCINE TRANSPORTER"/>
    <property type="match status" value="1"/>
</dbReference>
<dbReference type="Proteomes" id="UP000095023">
    <property type="component" value="Unassembled WGS sequence"/>
</dbReference>
<keyword evidence="13" id="KW-1185">Reference proteome</keyword>
<comment type="similarity">
    <text evidence="10">Belongs to the mitochondrial carrier (TC 2.A.29) family. SLC25A38 subfamily.</text>
</comment>
<evidence type="ECO:0000256" key="2">
    <source>
        <dbReference type="ARBA" id="ARBA00022448"/>
    </source>
</evidence>
<dbReference type="Pfam" id="PF00153">
    <property type="entry name" value="Mito_carr"/>
    <property type="match status" value="3"/>
</dbReference>
<sequence>MPNPDRASVGCPSSGSVAKRPSAIAHMTAGFTSGLLSAVTLQPLDLLKTRLQQGNKSSIRSEIRKMSSPIALWRGTLPSAARTSIGAGFYFACLSAIRDRMLKAPIVNTSNEINADKSSSVLPKLSSHANLVAGAFARSVAGLLTMPITVVKVRFESSLFTYKSISDCIVHIYKENGISGFYKGYGVTTARDAPNAGLYIMFYEKLKTWIPAVMFGAQPLPETVTDSLLPPKTAAFVNYTAGALAAALATTLANPFDAIKTRIQLEPNKYHHFFQSAALMLKEDGARSFFDGLALRMGRKMLSSGIAWCIYEELVRRAT</sequence>
<evidence type="ECO:0000256" key="1">
    <source>
        <dbReference type="ARBA" id="ARBA00004141"/>
    </source>
</evidence>
<evidence type="ECO:0000256" key="3">
    <source>
        <dbReference type="ARBA" id="ARBA00022692"/>
    </source>
</evidence>
<keyword evidence="6 10" id="KW-1133">Transmembrane helix</keyword>
<reference evidence="13" key="1">
    <citation type="submission" date="2016-02" db="EMBL/GenBank/DDBJ databases">
        <title>Comparative genomics of biotechnologically important yeasts.</title>
        <authorList>
            <consortium name="DOE Joint Genome Institute"/>
            <person name="Riley R."/>
            <person name="Haridas S."/>
            <person name="Wolfe K.H."/>
            <person name="Lopes M.R."/>
            <person name="Hittinger C.T."/>
            <person name="Goker M."/>
            <person name="Salamov A."/>
            <person name="Wisecaver J."/>
            <person name="Long T.M."/>
            <person name="Aerts A.L."/>
            <person name="Barry K."/>
            <person name="Choi C."/>
            <person name="Clum A."/>
            <person name="Coughlan A.Y."/>
            <person name="Deshpande S."/>
            <person name="Douglass A.P."/>
            <person name="Hanson S.J."/>
            <person name="Klenk H.-P."/>
            <person name="Labutti K."/>
            <person name="Lapidus A."/>
            <person name="Lindquist E."/>
            <person name="Lipzen A."/>
            <person name="Meier-Kolthoff J.P."/>
            <person name="Ohm R.A."/>
            <person name="Otillar R.P."/>
            <person name="Pangilinan J."/>
            <person name="Peng Y."/>
            <person name="Rokas A."/>
            <person name="Rosa C.A."/>
            <person name="Scheuner C."/>
            <person name="Sibirny A.A."/>
            <person name="Slot J.C."/>
            <person name="Stielow J.B."/>
            <person name="Sun H."/>
            <person name="Kurtzman C.P."/>
            <person name="Blackwell M."/>
            <person name="Jeffries T.W."/>
            <person name="Grigoriev I.V."/>
        </authorList>
    </citation>
    <scope>NUCLEOTIDE SEQUENCE [LARGE SCALE GENOMIC DNA]</scope>
    <source>
        <strain evidence="13">NRRL Y-17796</strain>
    </source>
</reference>
<dbReference type="Gene3D" id="1.50.40.10">
    <property type="entry name" value="Mitochondrial carrier domain"/>
    <property type="match status" value="1"/>
</dbReference>
<feature type="repeat" description="Solcar" evidence="11">
    <location>
        <begin position="233"/>
        <end position="317"/>
    </location>
</feature>
<keyword evidence="2 10" id="KW-0813">Transport</keyword>
<dbReference type="GO" id="GO:1904983">
    <property type="term" value="P:glycine import into mitochondrion"/>
    <property type="evidence" value="ECO:0007669"/>
    <property type="project" value="UniProtKB-UniRule"/>
</dbReference>
<dbReference type="InterPro" id="IPR023395">
    <property type="entry name" value="MCP_dom_sf"/>
</dbReference>
<dbReference type="OrthoDB" id="1924968at2759"/>
<dbReference type="PANTHER" id="PTHR46181:SF3">
    <property type="entry name" value="MITOCHONDRIAL GLYCINE TRANSPORTER"/>
    <property type="match status" value="1"/>
</dbReference>
<evidence type="ECO:0000256" key="8">
    <source>
        <dbReference type="ARBA" id="ARBA00023136"/>
    </source>
</evidence>
<keyword evidence="7 10" id="KW-0496">Mitochondrion</keyword>
<dbReference type="AlphaFoldDB" id="A0A1E4TCI1"/>
<dbReference type="GO" id="GO:0005743">
    <property type="term" value="C:mitochondrial inner membrane"/>
    <property type="evidence" value="ECO:0007669"/>
    <property type="project" value="UniProtKB-SubCell"/>
</dbReference>
<accession>A0A1E4TCI1</accession>
<dbReference type="SUPFAM" id="SSF103506">
    <property type="entry name" value="Mitochondrial carrier"/>
    <property type="match status" value="1"/>
</dbReference>
<comment type="catalytic activity">
    <reaction evidence="9 10">
        <text>glycine(in) = glycine(out)</text>
        <dbReference type="Rhea" id="RHEA:70715"/>
        <dbReference type="ChEBI" id="CHEBI:57305"/>
    </reaction>
</comment>
<dbReference type="GO" id="GO:0015187">
    <property type="term" value="F:glycine transmembrane transporter activity"/>
    <property type="evidence" value="ECO:0007669"/>
    <property type="project" value="UniProtKB-UniRule"/>
</dbReference>
<feature type="repeat" description="Solcar" evidence="11">
    <location>
        <begin position="21"/>
        <end position="100"/>
    </location>
</feature>
<keyword evidence="3 10" id="KW-0812">Transmembrane</keyword>
<protein>
    <recommendedName>
        <fullName evidence="10">Mitochondrial glycine transporter</fullName>
    </recommendedName>
    <alternativeName>
        <fullName evidence="10">Solute carrier family 25 member 38 homolog</fullName>
    </alternativeName>
</protein>
<evidence type="ECO:0000256" key="6">
    <source>
        <dbReference type="ARBA" id="ARBA00022989"/>
    </source>
</evidence>
<evidence type="ECO:0000313" key="13">
    <source>
        <dbReference type="Proteomes" id="UP000095023"/>
    </source>
</evidence>
<dbReference type="EMBL" id="KV453843">
    <property type="protein sequence ID" value="ODV89476.1"/>
    <property type="molecule type" value="Genomic_DNA"/>
</dbReference>
<dbReference type="HAMAP" id="MF_03064">
    <property type="entry name" value="SLC25A38"/>
    <property type="match status" value="1"/>
</dbReference>
<keyword evidence="8 10" id="KW-0472">Membrane</keyword>
<dbReference type="InterPro" id="IPR030847">
    <property type="entry name" value="Hem25/SLC25A38"/>
</dbReference>
<dbReference type="PROSITE" id="PS50920">
    <property type="entry name" value="SOLCAR"/>
    <property type="match status" value="3"/>
</dbReference>
<evidence type="ECO:0000256" key="4">
    <source>
        <dbReference type="ARBA" id="ARBA00022737"/>
    </source>
</evidence>
<evidence type="ECO:0000256" key="10">
    <source>
        <dbReference type="HAMAP-Rule" id="MF_03064"/>
    </source>
</evidence>
<keyword evidence="5 10" id="KW-0999">Mitochondrion inner membrane</keyword>
<evidence type="ECO:0000256" key="11">
    <source>
        <dbReference type="PROSITE-ProRule" id="PRU00282"/>
    </source>
</evidence>
<organism evidence="12 13">
    <name type="scientific">Tortispora caseinolytica NRRL Y-17796</name>
    <dbReference type="NCBI Taxonomy" id="767744"/>
    <lineage>
        <taxon>Eukaryota</taxon>
        <taxon>Fungi</taxon>
        <taxon>Dikarya</taxon>
        <taxon>Ascomycota</taxon>
        <taxon>Saccharomycotina</taxon>
        <taxon>Trigonopsidomycetes</taxon>
        <taxon>Trigonopsidales</taxon>
        <taxon>Trigonopsidaceae</taxon>
        <taxon>Tortispora</taxon>
    </lineage>
</organism>
<evidence type="ECO:0000256" key="5">
    <source>
        <dbReference type="ARBA" id="ARBA00022792"/>
    </source>
</evidence>